<keyword evidence="4" id="KW-1185">Reference proteome</keyword>
<dbReference type="EMBL" id="KZ504797">
    <property type="protein sequence ID" value="PKU61123.1"/>
    <property type="molecule type" value="Genomic_DNA"/>
</dbReference>
<dbReference type="Proteomes" id="UP000233837">
    <property type="component" value="Unassembled WGS sequence"/>
</dbReference>
<dbReference type="InterPro" id="IPR025558">
    <property type="entry name" value="DUF4283"/>
</dbReference>
<evidence type="ECO:0000259" key="2">
    <source>
        <dbReference type="Pfam" id="PF14111"/>
    </source>
</evidence>
<reference evidence="3 4" key="2">
    <citation type="journal article" date="2017" name="Nature">
        <title>The Apostasia genome and the evolution of orchids.</title>
        <authorList>
            <person name="Zhang G.Q."/>
            <person name="Liu K.W."/>
            <person name="Li Z."/>
            <person name="Lohaus R."/>
            <person name="Hsiao Y.Y."/>
            <person name="Niu S.C."/>
            <person name="Wang J.Y."/>
            <person name="Lin Y.C."/>
            <person name="Xu Q."/>
            <person name="Chen L.J."/>
            <person name="Yoshida K."/>
            <person name="Fujiwara S."/>
            <person name="Wang Z.W."/>
            <person name="Zhang Y.Q."/>
            <person name="Mitsuda N."/>
            <person name="Wang M."/>
            <person name="Liu G.H."/>
            <person name="Pecoraro L."/>
            <person name="Huang H.X."/>
            <person name="Xiao X.J."/>
            <person name="Lin M."/>
            <person name="Wu X.Y."/>
            <person name="Wu W.L."/>
            <person name="Chen Y.Y."/>
            <person name="Chang S.B."/>
            <person name="Sakamoto S."/>
            <person name="Ohme-Takagi M."/>
            <person name="Yagi M."/>
            <person name="Zeng S.J."/>
            <person name="Shen C.Y."/>
            <person name="Yeh C.M."/>
            <person name="Luo Y.B."/>
            <person name="Tsai W.C."/>
            <person name="Van de Peer Y."/>
            <person name="Liu Z.J."/>
        </authorList>
    </citation>
    <scope>NUCLEOTIDE SEQUENCE [LARGE SCALE GENOMIC DNA]</scope>
    <source>
        <tissue evidence="3">The whole plant</tissue>
    </source>
</reference>
<reference evidence="3 4" key="1">
    <citation type="journal article" date="2016" name="Sci. Rep.">
        <title>The Dendrobium catenatum Lindl. genome sequence provides insights into polysaccharide synthase, floral development and adaptive evolution.</title>
        <authorList>
            <person name="Zhang G.Q."/>
            <person name="Xu Q."/>
            <person name="Bian C."/>
            <person name="Tsai W.C."/>
            <person name="Yeh C.M."/>
            <person name="Liu K.W."/>
            <person name="Yoshida K."/>
            <person name="Zhang L.S."/>
            <person name="Chang S.B."/>
            <person name="Chen F."/>
            <person name="Shi Y."/>
            <person name="Su Y.Y."/>
            <person name="Zhang Y.Q."/>
            <person name="Chen L.J."/>
            <person name="Yin Y."/>
            <person name="Lin M."/>
            <person name="Huang H."/>
            <person name="Deng H."/>
            <person name="Wang Z.W."/>
            <person name="Zhu S.L."/>
            <person name="Zhao X."/>
            <person name="Deng C."/>
            <person name="Niu S.C."/>
            <person name="Huang J."/>
            <person name="Wang M."/>
            <person name="Liu G.H."/>
            <person name="Yang H.J."/>
            <person name="Xiao X.J."/>
            <person name="Hsiao Y.Y."/>
            <person name="Wu W.L."/>
            <person name="Chen Y.Y."/>
            <person name="Mitsuda N."/>
            <person name="Ohme-Takagi M."/>
            <person name="Luo Y.B."/>
            <person name="Van de Peer Y."/>
            <person name="Liu Z.J."/>
        </authorList>
    </citation>
    <scope>NUCLEOTIDE SEQUENCE [LARGE SCALE GENOMIC DNA]</scope>
    <source>
        <tissue evidence="3">The whole plant</tissue>
    </source>
</reference>
<evidence type="ECO:0000256" key="1">
    <source>
        <dbReference type="SAM" id="MobiDB-lite"/>
    </source>
</evidence>
<proteinExistence type="predicted"/>
<organism evidence="3 4">
    <name type="scientific">Dendrobium catenatum</name>
    <dbReference type="NCBI Taxonomy" id="906689"/>
    <lineage>
        <taxon>Eukaryota</taxon>
        <taxon>Viridiplantae</taxon>
        <taxon>Streptophyta</taxon>
        <taxon>Embryophyta</taxon>
        <taxon>Tracheophyta</taxon>
        <taxon>Spermatophyta</taxon>
        <taxon>Magnoliopsida</taxon>
        <taxon>Liliopsida</taxon>
        <taxon>Asparagales</taxon>
        <taxon>Orchidaceae</taxon>
        <taxon>Epidendroideae</taxon>
        <taxon>Malaxideae</taxon>
        <taxon>Dendrobiinae</taxon>
        <taxon>Dendrobium</taxon>
    </lineage>
</organism>
<sequence>MAIVAKLMARRISFPFLLEELKQRWFHFGEFKIITIGPNTFICIFQSLAARDAVLSSGPWIIAGNIIGMDKWDSTCSPNSLHGLRSPIWICLPQLPLIYWDINNITRIANLLGEPLWMDSHTSKWGRSSFARICVRIDLSQKLLLGVWINGIHGKFFQWVEYEGLTNFCFDYGFIGHAKGSYLPITSSKGPTPTQVQASQPAQAQHGGLHMTGPPHPRQQSMPVPHGQGVHEDDSFGTWNLVTHKKRNKQKAPTEQPAIGQKKGVEPPQSQTQPPLAELQRMEEISKRIIDPSGKASTEQRVTFSVTRSENVAPSLTVNLSKRQDKAPKTFLEKQLLQLGPIATLPRKRRKNLQDDTGGDFVPFEEQ</sequence>
<gene>
    <name evidence="3" type="ORF">MA16_Dca028275</name>
</gene>
<name>A0A2I0VCI5_9ASPA</name>
<dbReference type="Pfam" id="PF14111">
    <property type="entry name" value="DUF4283"/>
    <property type="match status" value="1"/>
</dbReference>
<feature type="compositionally biased region" description="Polar residues" evidence="1">
    <location>
        <begin position="186"/>
        <end position="203"/>
    </location>
</feature>
<feature type="region of interest" description="Disordered" evidence="1">
    <location>
        <begin position="186"/>
        <end position="277"/>
    </location>
</feature>
<feature type="region of interest" description="Disordered" evidence="1">
    <location>
        <begin position="348"/>
        <end position="367"/>
    </location>
</feature>
<feature type="domain" description="DUF4283" evidence="2">
    <location>
        <begin position="2"/>
        <end position="79"/>
    </location>
</feature>
<dbReference type="AlphaFoldDB" id="A0A2I0VCI5"/>
<protein>
    <recommendedName>
        <fullName evidence="2">DUF4283 domain-containing protein</fullName>
    </recommendedName>
</protein>
<evidence type="ECO:0000313" key="4">
    <source>
        <dbReference type="Proteomes" id="UP000233837"/>
    </source>
</evidence>
<evidence type="ECO:0000313" key="3">
    <source>
        <dbReference type="EMBL" id="PKU61123.1"/>
    </source>
</evidence>
<dbReference type="InterPro" id="IPR040256">
    <property type="entry name" value="At4g02000-like"/>
</dbReference>
<dbReference type="PANTHER" id="PTHR31286:SF99">
    <property type="entry name" value="DUF4283 DOMAIN-CONTAINING PROTEIN"/>
    <property type="match status" value="1"/>
</dbReference>
<accession>A0A2I0VCI5</accession>
<dbReference type="PANTHER" id="PTHR31286">
    <property type="entry name" value="GLYCINE-RICH CELL WALL STRUCTURAL PROTEIN 1.8-LIKE"/>
    <property type="match status" value="1"/>
</dbReference>